<comment type="caution">
    <text evidence="3">The sequence shown here is derived from an EMBL/GenBank/DDBJ whole genome shotgun (WGS) entry which is preliminary data.</text>
</comment>
<proteinExistence type="predicted"/>
<keyword evidence="1" id="KW-0812">Transmembrane</keyword>
<name>A0A853IYJ0_9BURK</name>
<keyword evidence="4" id="KW-1185">Reference proteome</keyword>
<organism evidence="3 4">
    <name type="scientific">Ottowia beijingensis</name>
    <dbReference type="NCBI Taxonomy" id="1207057"/>
    <lineage>
        <taxon>Bacteria</taxon>
        <taxon>Pseudomonadati</taxon>
        <taxon>Pseudomonadota</taxon>
        <taxon>Betaproteobacteria</taxon>
        <taxon>Burkholderiales</taxon>
        <taxon>Comamonadaceae</taxon>
        <taxon>Ottowia</taxon>
    </lineage>
</organism>
<evidence type="ECO:0000256" key="2">
    <source>
        <dbReference type="SAM" id="SignalP"/>
    </source>
</evidence>
<sequence length="152" mass="14646">MQHLRRATAAVLCASALLLASTQAAQAQSEVSVGLSMLPVASVVGAASVAGAAASTVVAIPVALAVSGAVLTVKAIEVSARGTVIVLERASDAATASVELGAAAAGGVALSVGASVVTTVIASGVILSAAGEVLCFIPNAIGRALLYNERIL</sequence>
<accession>A0A853IYJ0</accession>
<reference evidence="3 4" key="1">
    <citation type="submission" date="2020-07" db="EMBL/GenBank/DDBJ databases">
        <authorList>
            <person name="Maaloum M."/>
        </authorList>
    </citation>
    <scope>NUCLEOTIDE SEQUENCE [LARGE SCALE GENOMIC DNA]</scope>
    <source>
        <strain evidence="3 4">GCS-AN-3</strain>
    </source>
</reference>
<evidence type="ECO:0000256" key="1">
    <source>
        <dbReference type="SAM" id="Phobius"/>
    </source>
</evidence>
<protein>
    <submittedName>
        <fullName evidence="3">Uncharacterized protein</fullName>
    </submittedName>
</protein>
<feature type="chain" id="PRO_5032917551" evidence="2">
    <location>
        <begin position="28"/>
        <end position="152"/>
    </location>
</feature>
<feature type="transmembrane region" description="Helical" evidence="1">
    <location>
        <begin position="43"/>
        <end position="71"/>
    </location>
</feature>
<dbReference type="EMBL" id="JACCKX010000001">
    <property type="protein sequence ID" value="NZA02289.1"/>
    <property type="molecule type" value="Genomic_DNA"/>
</dbReference>
<evidence type="ECO:0000313" key="3">
    <source>
        <dbReference type="EMBL" id="NZA02289.1"/>
    </source>
</evidence>
<keyword evidence="1" id="KW-0472">Membrane</keyword>
<keyword evidence="2" id="KW-0732">Signal</keyword>
<dbReference type="Proteomes" id="UP000589716">
    <property type="component" value="Unassembled WGS sequence"/>
</dbReference>
<feature type="signal peptide" evidence="2">
    <location>
        <begin position="1"/>
        <end position="27"/>
    </location>
</feature>
<dbReference type="AlphaFoldDB" id="A0A853IYJ0"/>
<keyword evidence="1" id="KW-1133">Transmembrane helix</keyword>
<evidence type="ECO:0000313" key="4">
    <source>
        <dbReference type="Proteomes" id="UP000589716"/>
    </source>
</evidence>
<gene>
    <name evidence="3" type="ORF">H0I39_11965</name>
</gene>